<dbReference type="Pfam" id="PF19783">
    <property type="entry name" value="DUF6268"/>
    <property type="match status" value="1"/>
</dbReference>
<proteinExistence type="predicted"/>
<accession>A0A412Y1C7</accession>
<sequence length="301" mass="32968">MKITFKILLTPLLVILPGLSYGQGYISSDYMPTSTLKDDAGNKYGSGDLLILSGRYTLPFSVRHNEKGQVTAWSATLNCSYGILNNKGPAKELNPDNILNSSLNISHIRPLSDRWSIIASLGAGVYASPSEITIKSVLANGAVVFVYKLRNNLDLGIGGGLTNSYGIPMILPMVYFSWRNTGKYEFKVDMSSGIKISAATWLNKKFKVELTAIEMDGMSAVMNIDGKSKIYSTASMKSYISPSFYISKKTSIYLGIGGNWIRSAKISDRSFKGFIENFKEDDGSCNFGTSLRFTAGFRCGF</sequence>
<gene>
    <name evidence="2" type="ORF">DWW10_17060</name>
</gene>
<dbReference type="AlphaFoldDB" id="A0A412Y1C7"/>
<evidence type="ECO:0000313" key="2">
    <source>
        <dbReference type="EMBL" id="RGV50918.1"/>
    </source>
</evidence>
<dbReference type="RefSeq" id="WP_118421956.1">
    <property type="nucleotide sequence ID" value="NZ_QRZF01000013.1"/>
</dbReference>
<reference evidence="2 3" key="1">
    <citation type="submission" date="2018-08" db="EMBL/GenBank/DDBJ databases">
        <title>A genome reference for cultivated species of the human gut microbiota.</title>
        <authorList>
            <person name="Zou Y."/>
            <person name="Xue W."/>
            <person name="Luo G."/>
        </authorList>
    </citation>
    <scope>NUCLEOTIDE SEQUENCE [LARGE SCALE GENOMIC DNA]</scope>
    <source>
        <strain evidence="2 3">AF14-32</strain>
    </source>
</reference>
<dbReference type="Proteomes" id="UP000283850">
    <property type="component" value="Unassembled WGS sequence"/>
</dbReference>
<evidence type="ECO:0000259" key="1">
    <source>
        <dbReference type="Pfam" id="PF19783"/>
    </source>
</evidence>
<protein>
    <recommendedName>
        <fullName evidence="1">DUF6268 domain-containing protein</fullName>
    </recommendedName>
</protein>
<evidence type="ECO:0000313" key="3">
    <source>
        <dbReference type="Proteomes" id="UP000283850"/>
    </source>
</evidence>
<comment type="caution">
    <text evidence="2">The sequence shown here is derived from an EMBL/GenBank/DDBJ whole genome shotgun (WGS) entry which is preliminary data.</text>
</comment>
<organism evidence="2 3">
    <name type="scientific">Bacteroides intestinalis</name>
    <dbReference type="NCBI Taxonomy" id="329854"/>
    <lineage>
        <taxon>Bacteria</taxon>
        <taxon>Pseudomonadati</taxon>
        <taxon>Bacteroidota</taxon>
        <taxon>Bacteroidia</taxon>
        <taxon>Bacteroidales</taxon>
        <taxon>Bacteroidaceae</taxon>
        <taxon>Bacteroides</taxon>
    </lineage>
</organism>
<feature type="domain" description="DUF6268" evidence="1">
    <location>
        <begin position="22"/>
        <end position="299"/>
    </location>
</feature>
<name>A0A412Y1C7_9BACE</name>
<dbReference type="InterPro" id="IPR046235">
    <property type="entry name" value="DUF6268"/>
</dbReference>
<dbReference type="EMBL" id="QRZF01000013">
    <property type="protein sequence ID" value="RGV50918.1"/>
    <property type="molecule type" value="Genomic_DNA"/>
</dbReference>